<evidence type="ECO:0000256" key="1">
    <source>
        <dbReference type="SAM" id="MobiDB-lite"/>
    </source>
</evidence>
<keyword evidence="3" id="KW-1185">Reference proteome</keyword>
<accession>A0AAW0PS85</accession>
<sequence length="183" mass="19921">MEAEETLGQNLRIANLESTQLSSLSRFRTLQSGILSPVHVPHPVQPDPVPEPGARSTGAGKLKQQDVARAASTSSSRRRLLKEAVYRRSGGSSRPDTASRLLGALPLQFTPWAGQSCPLRSCSLLLCLARQLCLVPLLHLRPAKAPIKVLPSRLRKLTSLCQVVLAPRAEPLRPKMFVVLLSI</sequence>
<dbReference type="EMBL" id="JBBPFD010000003">
    <property type="protein sequence ID" value="KAK7933601.1"/>
    <property type="molecule type" value="Genomic_DNA"/>
</dbReference>
<protein>
    <submittedName>
        <fullName evidence="2">Uncharacterized protein</fullName>
    </submittedName>
</protein>
<feature type="region of interest" description="Disordered" evidence="1">
    <location>
        <begin position="37"/>
        <end position="76"/>
    </location>
</feature>
<name>A0AAW0PS85_9GOBI</name>
<organism evidence="2 3">
    <name type="scientific">Mugilogobius chulae</name>
    <name type="common">yellowstripe goby</name>
    <dbReference type="NCBI Taxonomy" id="88201"/>
    <lineage>
        <taxon>Eukaryota</taxon>
        <taxon>Metazoa</taxon>
        <taxon>Chordata</taxon>
        <taxon>Craniata</taxon>
        <taxon>Vertebrata</taxon>
        <taxon>Euteleostomi</taxon>
        <taxon>Actinopterygii</taxon>
        <taxon>Neopterygii</taxon>
        <taxon>Teleostei</taxon>
        <taxon>Neoteleostei</taxon>
        <taxon>Acanthomorphata</taxon>
        <taxon>Gobiaria</taxon>
        <taxon>Gobiiformes</taxon>
        <taxon>Gobioidei</taxon>
        <taxon>Gobiidae</taxon>
        <taxon>Gobionellinae</taxon>
        <taxon>Mugilogobius</taxon>
    </lineage>
</organism>
<comment type="caution">
    <text evidence="2">The sequence shown here is derived from an EMBL/GenBank/DDBJ whole genome shotgun (WGS) entry which is preliminary data.</text>
</comment>
<evidence type="ECO:0000313" key="2">
    <source>
        <dbReference type="EMBL" id="KAK7933601.1"/>
    </source>
</evidence>
<gene>
    <name evidence="2" type="ORF">WMY93_004497</name>
</gene>
<evidence type="ECO:0000313" key="3">
    <source>
        <dbReference type="Proteomes" id="UP001460270"/>
    </source>
</evidence>
<dbReference type="AlphaFoldDB" id="A0AAW0PS85"/>
<dbReference type="Proteomes" id="UP001460270">
    <property type="component" value="Unassembled WGS sequence"/>
</dbReference>
<reference evidence="3" key="1">
    <citation type="submission" date="2024-04" db="EMBL/GenBank/DDBJ databases">
        <title>Salinicola lusitanus LLJ914,a marine bacterium isolated from the Okinawa Trough.</title>
        <authorList>
            <person name="Li J."/>
        </authorList>
    </citation>
    <scope>NUCLEOTIDE SEQUENCE [LARGE SCALE GENOMIC DNA]</scope>
</reference>
<proteinExistence type="predicted"/>